<dbReference type="CDD" id="cd06193">
    <property type="entry name" value="siderophore_interacting"/>
    <property type="match status" value="1"/>
</dbReference>
<comment type="caution">
    <text evidence="2">The sequence shown here is derived from an EMBL/GenBank/DDBJ whole genome shotgun (WGS) entry which is preliminary data.</text>
</comment>
<dbReference type="PANTHER" id="PTHR30157:SF0">
    <property type="entry name" value="NADPH-DEPENDENT FERRIC-CHELATE REDUCTASE"/>
    <property type="match status" value="1"/>
</dbReference>
<gene>
    <name evidence="2" type="ORF">GCM10009823_25620</name>
</gene>
<dbReference type="EMBL" id="BAAAPZ010000012">
    <property type="protein sequence ID" value="GAA2102258.1"/>
    <property type="molecule type" value="Genomic_DNA"/>
</dbReference>
<dbReference type="SUPFAM" id="SSF63380">
    <property type="entry name" value="Riboflavin synthase domain-like"/>
    <property type="match status" value="1"/>
</dbReference>
<reference evidence="2 3" key="1">
    <citation type="journal article" date="2019" name="Int. J. Syst. Evol. Microbiol.">
        <title>The Global Catalogue of Microorganisms (GCM) 10K type strain sequencing project: providing services to taxonomists for standard genome sequencing and annotation.</title>
        <authorList>
            <consortium name="The Broad Institute Genomics Platform"/>
            <consortium name="The Broad Institute Genome Sequencing Center for Infectious Disease"/>
            <person name="Wu L."/>
            <person name="Ma J."/>
        </authorList>
    </citation>
    <scope>NUCLEOTIDE SEQUENCE [LARGE SCALE GENOMIC DNA]</scope>
    <source>
        <strain evidence="2 3">JCM 15900</strain>
    </source>
</reference>
<dbReference type="InterPro" id="IPR039261">
    <property type="entry name" value="FNR_nucleotide-bd"/>
</dbReference>
<feature type="domain" description="FAD-binding FR-type" evidence="1">
    <location>
        <begin position="14"/>
        <end position="137"/>
    </location>
</feature>
<sequence length="304" mass="33618">MSTKYAGLPAGYVPRIHRAEVLGARRLGPGMIRVRFGGEDLADYPTTGVGDEYVRVFFAEASEAEPRMPRIADRGWDFPEGVEPAPMRTYTVRAHRPGEIDIDFVVHAGGVAAAWALQASPGQVVAVNPPCPLYEAPPGIARQILAADEPGLPAALRIAELTAGRIATTVVAEIREPGNRLTAEVPAGVHIDYVWVEGTGNGRTPSQLLSVLRRLAPGEDTYVWLASETRVIREVRKHLRHERKLPGEAYKCVGYWIERAEEWRARWEALAPEFRAHIEELYESDRPVEDVIDEVNALYESVGL</sequence>
<accession>A0ABN2X171</accession>
<dbReference type="InterPro" id="IPR017938">
    <property type="entry name" value="Riboflavin_synthase-like_b-brl"/>
</dbReference>
<name>A0ABN2X171_9MICO</name>
<dbReference type="RefSeq" id="WP_344337661.1">
    <property type="nucleotide sequence ID" value="NZ_BAAAPZ010000012.1"/>
</dbReference>
<dbReference type="Gene3D" id="2.40.30.10">
    <property type="entry name" value="Translation factors"/>
    <property type="match status" value="1"/>
</dbReference>
<dbReference type="InterPro" id="IPR013113">
    <property type="entry name" value="SIP_FAD-bd"/>
</dbReference>
<dbReference type="Gene3D" id="3.40.50.80">
    <property type="entry name" value="Nucleotide-binding domain of ferredoxin-NADP reductase (FNR) module"/>
    <property type="match status" value="1"/>
</dbReference>
<dbReference type="InterPro" id="IPR039374">
    <property type="entry name" value="SIP_fam"/>
</dbReference>
<protein>
    <submittedName>
        <fullName evidence="2">Siderophore-interacting protein</fullName>
    </submittedName>
</protein>
<keyword evidence="3" id="KW-1185">Reference proteome</keyword>
<evidence type="ECO:0000313" key="3">
    <source>
        <dbReference type="Proteomes" id="UP001500984"/>
    </source>
</evidence>
<dbReference type="Pfam" id="PF04954">
    <property type="entry name" value="SIP"/>
    <property type="match status" value="1"/>
</dbReference>
<dbReference type="Proteomes" id="UP001500984">
    <property type="component" value="Unassembled WGS sequence"/>
</dbReference>
<dbReference type="InterPro" id="IPR017927">
    <property type="entry name" value="FAD-bd_FR_type"/>
</dbReference>
<evidence type="ECO:0000313" key="2">
    <source>
        <dbReference type="EMBL" id="GAA2102258.1"/>
    </source>
</evidence>
<organism evidence="2 3">
    <name type="scientific">Brevibacterium salitolerans</name>
    <dbReference type="NCBI Taxonomy" id="1403566"/>
    <lineage>
        <taxon>Bacteria</taxon>
        <taxon>Bacillati</taxon>
        <taxon>Actinomycetota</taxon>
        <taxon>Actinomycetes</taxon>
        <taxon>Micrococcales</taxon>
        <taxon>Brevibacteriaceae</taxon>
        <taxon>Brevibacterium</taxon>
    </lineage>
</organism>
<dbReference type="PANTHER" id="PTHR30157">
    <property type="entry name" value="FERRIC REDUCTASE, NADPH-DEPENDENT"/>
    <property type="match status" value="1"/>
</dbReference>
<dbReference type="PROSITE" id="PS51384">
    <property type="entry name" value="FAD_FR"/>
    <property type="match status" value="1"/>
</dbReference>
<dbReference type="InterPro" id="IPR007037">
    <property type="entry name" value="SIP_rossman_dom"/>
</dbReference>
<proteinExistence type="predicted"/>
<dbReference type="Pfam" id="PF08021">
    <property type="entry name" value="FAD_binding_9"/>
    <property type="match status" value="1"/>
</dbReference>
<evidence type="ECO:0000259" key="1">
    <source>
        <dbReference type="PROSITE" id="PS51384"/>
    </source>
</evidence>